<dbReference type="AlphaFoldDB" id="A0A4E0QYM5"/>
<sequence>MQDKVNVTLQTDLDLLVKEDPVLDQLIATFPEQTASFLTKLRDQKLGKNDKRESERIQDRTVPDRLPVPKSRVILPQTENGEATFYAQTTYKNFFGSDPSKRAEPSLRFGEMPVFTDSILYPGQQRRLISTTHETFIPKSIPVVEQAKPAPPTLRMEGERYLETTNRSAFTKKTTDTPATRRFRTNDRGRVQQEQLLEQQQGKGIRCRNPFVGETQFRADFPADRAWISVQPEYACAPAPIVPPPSEIWLRDSDLHEFRTEQRDQYVVRDPLTISIQKSCKKEVPPYTRPVIKFADKTVTKSDFPAYTLDQLQAANPGRERPNGLLLQTGTPWRLRTGQLETDEARQLKKYLIELQTAKQSKIPRC</sequence>
<keyword evidence="2" id="KW-1185">Reference proteome</keyword>
<gene>
    <name evidence="1" type="ORF">D915_009897</name>
</gene>
<organism evidence="1 2">
    <name type="scientific">Fasciola hepatica</name>
    <name type="common">Liver fluke</name>
    <dbReference type="NCBI Taxonomy" id="6192"/>
    <lineage>
        <taxon>Eukaryota</taxon>
        <taxon>Metazoa</taxon>
        <taxon>Spiralia</taxon>
        <taxon>Lophotrochozoa</taxon>
        <taxon>Platyhelminthes</taxon>
        <taxon>Trematoda</taxon>
        <taxon>Digenea</taxon>
        <taxon>Plagiorchiida</taxon>
        <taxon>Echinostomata</taxon>
        <taxon>Echinostomatoidea</taxon>
        <taxon>Fasciolidae</taxon>
        <taxon>Fasciola</taxon>
    </lineage>
</organism>
<proteinExistence type="predicted"/>
<dbReference type="Proteomes" id="UP000230066">
    <property type="component" value="Unassembled WGS sequence"/>
</dbReference>
<protein>
    <submittedName>
        <fullName evidence="1">Uncharacterized protein</fullName>
    </submittedName>
</protein>
<accession>A0A4E0QYM5</accession>
<comment type="caution">
    <text evidence="1">The sequence shown here is derived from an EMBL/GenBank/DDBJ whole genome shotgun (WGS) entry which is preliminary data.</text>
</comment>
<evidence type="ECO:0000313" key="1">
    <source>
        <dbReference type="EMBL" id="THD19434.1"/>
    </source>
</evidence>
<reference evidence="1" key="1">
    <citation type="submission" date="2019-03" db="EMBL/GenBank/DDBJ databases">
        <title>Improved annotation for the trematode Fasciola hepatica.</title>
        <authorList>
            <person name="Choi Y.-J."/>
            <person name="Martin J."/>
            <person name="Mitreva M."/>
        </authorList>
    </citation>
    <scope>NUCLEOTIDE SEQUENCE [LARGE SCALE GENOMIC DNA]</scope>
</reference>
<dbReference type="EMBL" id="JXXN02006442">
    <property type="protein sequence ID" value="THD19434.1"/>
    <property type="molecule type" value="Genomic_DNA"/>
</dbReference>
<name>A0A4E0QYM5_FASHE</name>
<evidence type="ECO:0000313" key="2">
    <source>
        <dbReference type="Proteomes" id="UP000230066"/>
    </source>
</evidence>